<dbReference type="PANTHER" id="PTHR34388:SF1">
    <property type="entry name" value="DNA POLYMERASE III SUBUNIT DELTA"/>
    <property type="match status" value="1"/>
</dbReference>
<evidence type="ECO:0000256" key="1">
    <source>
        <dbReference type="ARBA" id="ARBA00012417"/>
    </source>
</evidence>
<feature type="domain" description="DNA polymerase III delta N-terminal" evidence="10">
    <location>
        <begin position="21"/>
        <end position="139"/>
    </location>
</feature>
<dbReference type="Proteomes" id="UP000650477">
    <property type="component" value="Unassembled WGS sequence"/>
</dbReference>
<feature type="domain" description="DNA polymerase III subunit delta C-terminal" evidence="11">
    <location>
        <begin position="214"/>
        <end position="335"/>
    </location>
</feature>
<dbReference type="CDD" id="cd18138">
    <property type="entry name" value="HLD_clamp_pol_III_delta"/>
    <property type="match status" value="1"/>
</dbReference>
<keyword evidence="5" id="KW-0235">DNA replication</keyword>
<dbReference type="RefSeq" id="WP_004235598.1">
    <property type="nucleotide sequence ID" value="NZ_ABGYJJ040000001.1"/>
</dbReference>
<dbReference type="GO" id="GO:0003887">
    <property type="term" value="F:DNA-directed DNA polymerase activity"/>
    <property type="evidence" value="ECO:0007669"/>
    <property type="project" value="UniProtKB-UniRule"/>
</dbReference>
<evidence type="ECO:0000256" key="8">
    <source>
        <dbReference type="ARBA" id="ARBA00049244"/>
    </source>
</evidence>
<dbReference type="EMBL" id="PKLF01000016">
    <property type="protein sequence ID" value="MBE8614004.1"/>
    <property type="molecule type" value="Genomic_DNA"/>
</dbReference>
<dbReference type="GO" id="GO:0006261">
    <property type="term" value="P:DNA-templated DNA replication"/>
    <property type="evidence" value="ECO:0007669"/>
    <property type="project" value="TreeGrafter"/>
</dbReference>
<accession>A0A2C5TJP0</accession>
<proteinExistence type="inferred from homology"/>
<dbReference type="EC" id="2.7.7.7" evidence="1 9"/>
<comment type="similarity">
    <text evidence="7">Belongs to the DNA polymerase HolA subunit family.</text>
</comment>
<evidence type="ECO:0000313" key="13">
    <source>
        <dbReference type="Proteomes" id="UP000650477"/>
    </source>
</evidence>
<evidence type="ECO:0000256" key="3">
    <source>
        <dbReference type="ARBA" id="ARBA00022679"/>
    </source>
</evidence>
<dbReference type="GO" id="GO:0003677">
    <property type="term" value="F:DNA binding"/>
    <property type="evidence" value="ECO:0007669"/>
    <property type="project" value="InterPro"/>
</dbReference>
<evidence type="ECO:0000259" key="11">
    <source>
        <dbReference type="Pfam" id="PF14840"/>
    </source>
</evidence>
<dbReference type="NCBIfam" id="TIGR01128">
    <property type="entry name" value="holA"/>
    <property type="match status" value="1"/>
</dbReference>
<evidence type="ECO:0000256" key="7">
    <source>
        <dbReference type="ARBA" id="ARBA00034754"/>
    </source>
</evidence>
<dbReference type="GeneID" id="93361349"/>
<dbReference type="InterPro" id="IPR010372">
    <property type="entry name" value="DNA_pol3_delta_N"/>
</dbReference>
<evidence type="ECO:0000256" key="9">
    <source>
        <dbReference type="NCBIfam" id="TIGR01128"/>
    </source>
</evidence>
<dbReference type="Pfam" id="PF06144">
    <property type="entry name" value="DNA_pol3_delta"/>
    <property type="match status" value="1"/>
</dbReference>
<dbReference type="SUPFAM" id="SSF52540">
    <property type="entry name" value="P-loop containing nucleoside triphosphate hydrolases"/>
    <property type="match status" value="1"/>
</dbReference>
<keyword evidence="6" id="KW-0239">DNA-directed DNA polymerase</keyword>
<name>A0A2C5TJP0_MORMO</name>
<sequence length="347" mass="39485">MIKVSPEQLITQLRSGLRERYLLWGNEPLLLQESRDAIRHAAQEQGFDEHFTFSLEQHTDWDAIFSVCRSLSLFAGRQTLTLYLPENGPNAAMGEQLLRLAGQLHPDLLLILRGHKLTKAQENSAWFKALAQDGVYIACMTPELNRLPQWVTARAALLQLQPDEQAVRLLCYCYEGNLLALSQALSRLALIYPDGKLTLPRVEAAVNDAAHFTPYHWVDALLAGKSKRACHILTQLLAEDNEPVILLRTVQREVMQLLTLQRESRNQPLRTLFDKHRIWQNRRGMITEALDRLDAHTLQVAISLITRIEIRLKQDYGQSVSDDLLTLTLLLSGKAQTGQILYDEQRG</sequence>
<evidence type="ECO:0000256" key="4">
    <source>
        <dbReference type="ARBA" id="ARBA00022695"/>
    </source>
</evidence>
<evidence type="ECO:0000256" key="2">
    <source>
        <dbReference type="ARBA" id="ARBA00017703"/>
    </source>
</evidence>
<keyword evidence="3" id="KW-0808">Transferase</keyword>
<dbReference type="InterPro" id="IPR032780">
    <property type="entry name" value="DNA_pol3_delt_C"/>
</dbReference>
<dbReference type="InterPro" id="IPR008921">
    <property type="entry name" value="DNA_pol3_clamp-load_cplx_C"/>
</dbReference>
<keyword evidence="4" id="KW-0548">Nucleotidyltransferase</keyword>
<dbReference type="InterPro" id="IPR005790">
    <property type="entry name" value="DNA_polIII_delta"/>
</dbReference>
<dbReference type="InterPro" id="IPR027417">
    <property type="entry name" value="P-loop_NTPase"/>
</dbReference>
<dbReference type="Pfam" id="PF14840">
    <property type="entry name" value="DNA_pol3_delt_C"/>
    <property type="match status" value="1"/>
</dbReference>
<comment type="caution">
    <text evidence="12">The sequence shown here is derived from an EMBL/GenBank/DDBJ whole genome shotgun (WGS) entry which is preliminary data.</text>
</comment>
<dbReference type="Gene3D" id="3.40.50.300">
    <property type="entry name" value="P-loop containing nucleotide triphosphate hydrolases"/>
    <property type="match status" value="1"/>
</dbReference>
<dbReference type="GO" id="GO:0009360">
    <property type="term" value="C:DNA polymerase III complex"/>
    <property type="evidence" value="ECO:0007669"/>
    <property type="project" value="UniProtKB-UniRule"/>
</dbReference>
<dbReference type="AlphaFoldDB" id="A0A2C5TJP0"/>
<evidence type="ECO:0000256" key="6">
    <source>
        <dbReference type="ARBA" id="ARBA00022932"/>
    </source>
</evidence>
<evidence type="ECO:0000256" key="5">
    <source>
        <dbReference type="ARBA" id="ARBA00022705"/>
    </source>
</evidence>
<dbReference type="Gene3D" id="1.10.8.60">
    <property type="match status" value="1"/>
</dbReference>
<gene>
    <name evidence="12" type="ORF">CYG68_16605</name>
</gene>
<dbReference type="Gene3D" id="1.20.272.10">
    <property type="match status" value="1"/>
</dbReference>
<reference evidence="12" key="1">
    <citation type="submission" date="2017-12" db="EMBL/GenBank/DDBJ databases">
        <title>Genome sequencing and analysis.</title>
        <authorList>
            <person name="Huang Y.-T."/>
        </authorList>
    </citation>
    <scope>NUCLEOTIDE SEQUENCE</scope>
    <source>
        <strain evidence="12">VGH116</strain>
    </source>
</reference>
<organism evidence="12 13">
    <name type="scientific">Morganella morganii</name>
    <name type="common">Proteus morganii</name>
    <dbReference type="NCBI Taxonomy" id="582"/>
    <lineage>
        <taxon>Bacteria</taxon>
        <taxon>Pseudomonadati</taxon>
        <taxon>Pseudomonadota</taxon>
        <taxon>Gammaproteobacteria</taxon>
        <taxon>Enterobacterales</taxon>
        <taxon>Morganellaceae</taxon>
        <taxon>Morganella</taxon>
    </lineage>
</organism>
<protein>
    <recommendedName>
        <fullName evidence="2 9">DNA polymerase III subunit delta</fullName>
        <ecNumber evidence="1 9">2.7.7.7</ecNumber>
    </recommendedName>
</protein>
<evidence type="ECO:0000313" key="12">
    <source>
        <dbReference type="EMBL" id="MBE8614004.1"/>
    </source>
</evidence>
<dbReference type="FunFam" id="1.10.8.60:FF:000041">
    <property type="entry name" value="DNA polymerase III subunit delta"/>
    <property type="match status" value="1"/>
</dbReference>
<dbReference type="PANTHER" id="PTHR34388">
    <property type="entry name" value="DNA POLYMERASE III SUBUNIT DELTA"/>
    <property type="match status" value="1"/>
</dbReference>
<comment type="catalytic activity">
    <reaction evidence="8">
        <text>DNA(n) + a 2'-deoxyribonucleoside 5'-triphosphate = DNA(n+1) + diphosphate</text>
        <dbReference type="Rhea" id="RHEA:22508"/>
        <dbReference type="Rhea" id="RHEA-COMP:17339"/>
        <dbReference type="Rhea" id="RHEA-COMP:17340"/>
        <dbReference type="ChEBI" id="CHEBI:33019"/>
        <dbReference type="ChEBI" id="CHEBI:61560"/>
        <dbReference type="ChEBI" id="CHEBI:173112"/>
        <dbReference type="EC" id="2.7.7.7"/>
    </reaction>
</comment>
<evidence type="ECO:0000259" key="10">
    <source>
        <dbReference type="Pfam" id="PF06144"/>
    </source>
</evidence>
<dbReference type="SUPFAM" id="SSF48019">
    <property type="entry name" value="post-AAA+ oligomerization domain-like"/>
    <property type="match status" value="1"/>
</dbReference>